<accession>A0A165EN60</accession>
<dbReference type="InParanoid" id="A0A165EN60"/>
<sequence length="189" mass="21078">LDRSPALGGGARSVTKIARGVFGDAELEYSKLSEAEKAIVFAVERHEWLWSNHHQLRTVKAVDCLQSFSARSGSRPVCSRCDALLHNNDFQSALNHKTSGDPSKAKHTPSRFRQDGLLEISLMQHQLAGLLQADGSKESLWTRFIKGALRGDFTDDKVFLGLLEAVLVVKDKDRRGVGMQNMKWNPDYD</sequence>
<dbReference type="EMBL" id="KV426129">
    <property type="protein sequence ID" value="KZV87328.1"/>
    <property type="molecule type" value="Genomic_DNA"/>
</dbReference>
<protein>
    <submittedName>
        <fullName evidence="1">Uncharacterized protein</fullName>
    </submittedName>
</protein>
<name>A0A165EN60_EXIGL</name>
<keyword evidence="2" id="KW-1185">Reference proteome</keyword>
<evidence type="ECO:0000313" key="1">
    <source>
        <dbReference type="EMBL" id="KZV87328.1"/>
    </source>
</evidence>
<proteinExistence type="predicted"/>
<dbReference type="STRING" id="1314781.A0A165EN60"/>
<dbReference type="AlphaFoldDB" id="A0A165EN60"/>
<feature type="non-terminal residue" evidence="1">
    <location>
        <position position="189"/>
    </location>
</feature>
<dbReference type="Proteomes" id="UP000077266">
    <property type="component" value="Unassembled WGS sequence"/>
</dbReference>
<organism evidence="1 2">
    <name type="scientific">Exidia glandulosa HHB12029</name>
    <dbReference type="NCBI Taxonomy" id="1314781"/>
    <lineage>
        <taxon>Eukaryota</taxon>
        <taxon>Fungi</taxon>
        <taxon>Dikarya</taxon>
        <taxon>Basidiomycota</taxon>
        <taxon>Agaricomycotina</taxon>
        <taxon>Agaricomycetes</taxon>
        <taxon>Auriculariales</taxon>
        <taxon>Exidiaceae</taxon>
        <taxon>Exidia</taxon>
    </lineage>
</organism>
<feature type="non-terminal residue" evidence="1">
    <location>
        <position position="1"/>
    </location>
</feature>
<dbReference type="OrthoDB" id="73076at2759"/>
<gene>
    <name evidence="1" type="ORF">EXIGLDRAFT_573080</name>
</gene>
<evidence type="ECO:0000313" key="2">
    <source>
        <dbReference type="Proteomes" id="UP000077266"/>
    </source>
</evidence>
<reference evidence="1 2" key="1">
    <citation type="journal article" date="2016" name="Mol. Biol. Evol.">
        <title>Comparative Genomics of Early-Diverging Mushroom-Forming Fungi Provides Insights into the Origins of Lignocellulose Decay Capabilities.</title>
        <authorList>
            <person name="Nagy L.G."/>
            <person name="Riley R."/>
            <person name="Tritt A."/>
            <person name="Adam C."/>
            <person name="Daum C."/>
            <person name="Floudas D."/>
            <person name="Sun H."/>
            <person name="Yadav J.S."/>
            <person name="Pangilinan J."/>
            <person name="Larsson K.H."/>
            <person name="Matsuura K."/>
            <person name="Barry K."/>
            <person name="Labutti K."/>
            <person name="Kuo R."/>
            <person name="Ohm R.A."/>
            <person name="Bhattacharya S.S."/>
            <person name="Shirouzu T."/>
            <person name="Yoshinaga Y."/>
            <person name="Martin F.M."/>
            <person name="Grigoriev I.V."/>
            <person name="Hibbett D.S."/>
        </authorList>
    </citation>
    <scope>NUCLEOTIDE SEQUENCE [LARGE SCALE GENOMIC DNA]</scope>
    <source>
        <strain evidence="1 2">HHB12029</strain>
    </source>
</reference>